<reference evidence="1 2" key="1">
    <citation type="submission" date="2018-06" db="EMBL/GenBank/DDBJ databases">
        <title>Sphaerisporangium craniellae sp. nov., isolated from a marine sponge in the South China Sea.</title>
        <authorList>
            <person name="Li L."/>
        </authorList>
    </citation>
    <scope>NUCLEOTIDE SEQUENCE [LARGE SCALE GENOMIC DNA]</scope>
    <source>
        <strain evidence="1 2">CCTCC AA 208026</strain>
    </source>
</reference>
<dbReference type="Pfam" id="PF03883">
    <property type="entry name" value="H2O2_YaaD"/>
    <property type="match status" value="1"/>
</dbReference>
<dbReference type="EMBL" id="QOIL01000023">
    <property type="protein sequence ID" value="RCG25048.1"/>
    <property type="molecule type" value="Genomic_DNA"/>
</dbReference>
<dbReference type="RefSeq" id="WP_114032679.1">
    <property type="nucleotide sequence ID" value="NZ_QOIL01000023.1"/>
</dbReference>
<proteinExistence type="predicted"/>
<dbReference type="AlphaFoldDB" id="A0A367F3U6"/>
<dbReference type="NCBIfam" id="NF002545">
    <property type="entry name" value="PRK02101.2-3"/>
    <property type="match status" value="1"/>
</dbReference>
<accession>A0A367F3U6</accession>
<dbReference type="InterPro" id="IPR005583">
    <property type="entry name" value="YaaA"/>
</dbReference>
<name>A0A367F3U6_9ACTN</name>
<comment type="caution">
    <text evidence="1">The sequence shown here is derived from an EMBL/GenBank/DDBJ whole genome shotgun (WGS) entry which is preliminary data.</text>
</comment>
<gene>
    <name evidence="1" type="ORF">DQ384_32400</name>
</gene>
<evidence type="ECO:0000313" key="1">
    <source>
        <dbReference type="EMBL" id="RCG25048.1"/>
    </source>
</evidence>
<dbReference type="GO" id="GO:0033194">
    <property type="term" value="P:response to hydroperoxide"/>
    <property type="evidence" value="ECO:0007669"/>
    <property type="project" value="TreeGrafter"/>
</dbReference>
<dbReference type="PANTHER" id="PTHR30283:SF4">
    <property type="entry name" value="PEROXIDE STRESS RESISTANCE PROTEIN YAAA"/>
    <property type="match status" value="1"/>
</dbReference>
<dbReference type="GO" id="GO:0005829">
    <property type="term" value="C:cytosol"/>
    <property type="evidence" value="ECO:0007669"/>
    <property type="project" value="TreeGrafter"/>
</dbReference>
<keyword evidence="2" id="KW-1185">Reference proteome</keyword>
<dbReference type="PANTHER" id="PTHR30283">
    <property type="entry name" value="PEROXIDE STRESS RESPONSE PROTEIN YAAA"/>
    <property type="match status" value="1"/>
</dbReference>
<sequence length="255" mass="27036">MLILLPPSEGKAVEGAGPALDLGRLSFPALTSAREKALDALATLVHGPEADALAVLGLTAGQAGELERDRVLRTAPTLPASRLYTGVLYDNLGLPSLSTAARRRAQRSVIVFSGLWGALRLSDRIPPYRLSMGVRLPPLGGLAAHWRQSLTEVLPAEATGVIVDLRSSTYAQAWQPGSRAVTVRVLREADGVRTVVSHMAKATRGAVARSLLESGENPRTPKRLAALLADLGHVAELGPAPRDGRPWTVDIVVRP</sequence>
<evidence type="ECO:0000313" key="2">
    <source>
        <dbReference type="Proteomes" id="UP000253094"/>
    </source>
</evidence>
<organism evidence="1 2">
    <name type="scientific">Sphaerisporangium album</name>
    <dbReference type="NCBI Taxonomy" id="509200"/>
    <lineage>
        <taxon>Bacteria</taxon>
        <taxon>Bacillati</taxon>
        <taxon>Actinomycetota</taxon>
        <taxon>Actinomycetes</taxon>
        <taxon>Streptosporangiales</taxon>
        <taxon>Streptosporangiaceae</taxon>
        <taxon>Sphaerisporangium</taxon>
    </lineage>
</organism>
<dbReference type="Proteomes" id="UP000253094">
    <property type="component" value="Unassembled WGS sequence"/>
</dbReference>
<dbReference type="OrthoDB" id="3210767at2"/>
<protein>
    <submittedName>
        <fullName evidence="1">Peroxide stress protein YaaA</fullName>
    </submittedName>
</protein>